<dbReference type="PANTHER" id="PTHR13088">
    <property type="entry name" value="FAS APOPTOTIC INHIBITORY MOLECULE FAIM"/>
    <property type="match status" value="1"/>
</dbReference>
<dbReference type="AlphaFoldDB" id="A0A7M5WKL1"/>
<dbReference type="Proteomes" id="UP000594262">
    <property type="component" value="Unplaced"/>
</dbReference>
<keyword evidence="2" id="KW-1185">Reference proteome</keyword>
<evidence type="ECO:0000313" key="1">
    <source>
        <dbReference type="EnsemblMetazoa" id="CLYHEMP007577.1"/>
    </source>
</evidence>
<organism evidence="1 2">
    <name type="scientific">Clytia hemisphaerica</name>
    <dbReference type="NCBI Taxonomy" id="252671"/>
    <lineage>
        <taxon>Eukaryota</taxon>
        <taxon>Metazoa</taxon>
        <taxon>Cnidaria</taxon>
        <taxon>Hydrozoa</taxon>
        <taxon>Hydroidolina</taxon>
        <taxon>Leptothecata</taxon>
        <taxon>Obeliida</taxon>
        <taxon>Clytiidae</taxon>
        <taxon>Clytia</taxon>
    </lineage>
</organism>
<name>A0A7M5WKL1_9CNID</name>
<proteinExistence type="predicted"/>
<dbReference type="InterPro" id="IPR038513">
    <property type="entry name" value="FAIM1_dom_sf"/>
</dbReference>
<dbReference type="RefSeq" id="XP_066921260.1">
    <property type="nucleotide sequence ID" value="XM_067065159.1"/>
</dbReference>
<dbReference type="InterPro" id="IPR010695">
    <property type="entry name" value="FAIM1"/>
</dbReference>
<dbReference type="OrthoDB" id="6262731at2759"/>
<dbReference type="Gene3D" id="2.40.128.180">
    <property type="match status" value="2"/>
</dbReference>
<dbReference type="Pfam" id="PF06905">
    <property type="entry name" value="FAIM1"/>
    <property type="match status" value="1"/>
</dbReference>
<evidence type="ECO:0000313" key="2">
    <source>
        <dbReference type="Proteomes" id="UP000594262"/>
    </source>
</evidence>
<dbReference type="FunFam" id="2.40.128.180:FF:000001">
    <property type="entry name" value="Fas apoptotic inhibitory molecule 1"/>
    <property type="match status" value="1"/>
</dbReference>
<sequence length="181" mass="20495">MAAIASDIVATWTVSLPDGQHVIKFEHGTTTGKRVIWINNQEILRKNWMFKLVGKIDFQVSSAKAVITIDAISGFAYEYTLFINGKPLQKFKENRKKTAKVWTLLVDGIDTRVVLEKDTMDVWVNGVVLETAGEFVEYGTETHFEINNHPCYISAVSSGKQREGIIHTLFFERNMIPENGE</sequence>
<dbReference type="GO" id="GO:1902042">
    <property type="term" value="P:negative regulation of extrinsic apoptotic signaling pathway via death domain receptors"/>
    <property type="evidence" value="ECO:0007669"/>
    <property type="project" value="TreeGrafter"/>
</dbReference>
<protein>
    <recommendedName>
        <fullName evidence="3">Fas apoptotic inhibitory molecule</fullName>
    </recommendedName>
</protein>
<dbReference type="PANTHER" id="PTHR13088:SF3">
    <property type="entry name" value="FAS APOPTOTIC INHIBITORY MOLECULE 1"/>
    <property type="match status" value="1"/>
</dbReference>
<accession>A0A7M5WKL1</accession>
<evidence type="ECO:0008006" key="3">
    <source>
        <dbReference type="Google" id="ProtNLM"/>
    </source>
</evidence>
<dbReference type="GeneID" id="136808620"/>
<dbReference type="EnsemblMetazoa" id="CLYHEMT007577.1">
    <property type="protein sequence ID" value="CLYHEMP007577.1"/>
    <property type="gene ID" value="CLYHEMG007577"/>
</dbReference>
<reference evidence="1" key="1">
    <citation type="submission" date="2021-01" db="UniProtKB">
        <authorList>
            <consortium name="EnsemblMetazoa"/>
        </authorList>
    </citation>
    <scope>IDENTIFICATION</scope>
</reference>